<evidence type="ECO:0000313" key="2">
    <source>
        <dbReference type="Proteomes" id="UP000246715"/>
    </source>
</evidence>
<gene>
    <name evidence="1" type="primary">m276L</name>
    <name evidence="1" type="ORF">MT325_m276L</name>
</gene>
<proteinExistence type="predicted"/>
<reference evidence="1 2" key="1">
    <citation type="journal article" date="2007" name="Virology">
        <title>Sequence and annotation of the 314-kb MT325 and the 321-kb FR483 viruses that infect Chlorella Pbi.</title>
        <authorList>
            <person name="Fitzgerald L.A."/>
            <person name="Graves M.V."/>
            <person name="Li X."/>
            <person name="Feldblyum T."/>
            <person name="Hartigan J."/>
            <person name="Van Etten J.L."/>
        </authorList>
    </citation>
    <scope>NUCLEOTIDE SEQUENCE [LARGE SCALE GENOMIC DNA]</scope>
    <source>
        <strain evidence="1 2">MT325</strain>
    </source>
</reference>
<sequence length="96" mass="10834">MRPQSLMNFTGAGALFRTRAEATVAKARARRTLEKDIVRIVVTLLWKTISFMFLGTCRGQTICLSFCHFLSFDPGSLNLYNLPVPKDPHPKNPHSK</sequence>
<evidence type="ECO:0000313" key="1">
    <source>
        <dbReference type="EMBL" id="ABT13830.1"/>
    </source>
</evidence>
<accession>A7IU06</accession>
<dbReference type="EMBL" id="DQ491001">
    <property type="protein sequence ID" value="ABT13830.1"/>
    <property type="molecule type" value="Genomic_DNA"/>
</dbReference>
<name>A7IU06_PBCVM</name>
<organism evidence="1 2">
    <name type="scientific">Paramecium bursaria Chlorella virus MT325</name>
    <name type="common">PBCV-MT325</name>
    <dbReference type="NCBI Taxonomy" id="346932"/>
    <lineage>
        <taxon>Viruses</taxon>
        <taxon>Varidnaviria</taxon>
        <taxon>Bamfordvirae</taxon>
        <taxon>Nucleocytoviricota</taxon>
        <taxon>Megaviricetes</taxon>
        <taxon>Algavirales</taxon>
        <taxon>Phycodnaviridae</taxon>
        <taxon>Chlorovirus</taxon>
        <taxon>Chlorovirus conductrix</taxon>
        <taxon>Paramecium bursaria Chlorella virus A1</taxon>
    </lineage>
</organism>
<protein>
    <submittedName>
        <fullName evidence="1">Uncharacterized protein m276L</fullName>
    </submittedName>
</protein>
<organismHost>
    <name type="scientific">Paramecium bursaria</name>
    <dbReference type="NCBI Taxonomy" id="74790"/>
</organismHost>
<dbReference type="Proteomes" id="UP000246715">
    <property type="component" value="Segment"/>
</dbReference>